<feature type="transmembrane region" description="Helical" evidence="8">
    <location>
        <begin position="125"/>
        <end position="149"/>
    </location>
</feature>
<keyword evidence="5 8" id="KW-1133">Transmembrane helix</keyword>
<organism evidence="9">
    <name type="scientific">Tetraodon nigroviridis</name>
    <name type="common">Spotted green pufferfish</name>
    <name type="synonym">Chelonodon nigroviridis</name>
    <dbReference type="NCBI Taxonomy" id="99883"/>
    <lineage>
        <taxon>Eukaryota</taxon>
        <taxon>Metazoa</taxon>
        <taxon>Chordata</taxon>
        <taxon>Craniata</taxon>
        <taxon>Vertebrata</taxon>
        <taxon>Euteleostomi</taxon>
        <taxon>Actinopterygii</taxon>
        <taxon>Neopterygii</taxon>
        <taxon>Teleostei</taxon>
        <taxon>Neoteleostei</taxon>
        <taxon>Acanthomorphata</taxon>
        <taxon>Eupercaria</taxon>
        <taxon>Tetraodontiformes</taxon>
        <taxon>Tetradontoidea</taxon>
        <taxon>Tetraodontidae</taxon>
        <taxon>Tetraodon</taxon>
    </lineage>
</organism>
<reference evidence="9" key="1">
    <citation type="journal article" date="2004" name="Nature">
        <title>Genome duplication in the teleost fish Tetraodon nigroviridis reveals the early vertebrate proto-karyotype.</title>
        <authorList>
            <person name="Jaillon O."/>
            <person name="Aury J.-M."/>
            <person name="Brunet F."/>
            <person name="Petit J.-L."/>
            <person name="Stange-Thomann N."/>
            <person name="Mauceli E."/>
            <person name="Bouneau L."/>
            <person name="Fischer C."/>
            <person name="Ozouf-Costaz C."/>
            <person name="Bernot A."/>
            <person name="Nicaud S."/>
            <person name="Jaffe D."/>
            <person name="Fisher S."/>
            <person name="Lutfalla G."/>
            <person name="Dossat C."/>
            <person name="Segurens B."/>
            <person name="Dasilva C."/>
            <person name="Salanoubat M."/>
            <person name="Levy M."/>
            <person name="Boudet N."/>
            <person name="Castellano S."/>
            <person name="Anthouard V."/>
            <person name="Jubin C."/>
            <person name="Castelli V."/>
            <person name="Katinka M."/>
            <person name="Vacherie B."/>
            <person name="Biemont C."/>
            <person name="Skalli Z."/>
            <person name="Cattolico L."/>
            <person name="Poulain J."/>
            <person name="De Berardinis V."/>
            <person name="Cruaud C."/>
            <person name="Duprat S."/>
            <person name="Brottier P."/>
            <person name="Coutanceau J.-P."/>
            <person name="Gouzy J."/>
            <person name="Parra G."/>
            <person name="Lardier G."/>
            <person name="Chapple C."/>
            <person name="McKernan K.J."/>
            <person name="McEwan P."/>
            <person name="Bosak S."/>
            <person name="Kellis M."/>
            <person name="Volff J.-N."/>
            <person name="Guigo R."/>
            <person name="Zody M.C."/>
            <person name="Mesirov J."/>
            <person name="Lindblad-Toh K."/>
            <person name="Birren B."/>
            <person name="Nusbaum C."/>
            <person name="Kahn D."/>
            <person name="Robinson-Rechavi M."/>
            <person name="Laudet V."/>
            <person name="Schachter V."/>
            <person name="Quetier F."/>
            <person name="Saurin W."/>
            <person name="Scarpelli C."/>
            <person name="Wincker P."/>
            <person name="Lander E.S."/>
            <person name="Weissenbach J."/>
            <person name="Roest Crollius H."/>
        </authorList>
    </citation>
    <scope>NUCLEOTIDE SEQUENCE [LARGE SCALE GENOMIC DNA]</scope>
</reference>
<dbReference type="KEGG" id="tng:GSTEN00032471G001"/>
<dbReference type="GO" id="GO:0005886">
    <property type="term" value="C:plasma membrane"/>
    <property type="evidence" value="ECO:0007669"/>
    <property type="project" value="UniProtKB-ARBA"/>
</dbReference>
<evidence type="ECO:0000256" key="2">
    <source>
        <dbReference type="ARBA" id="ARBA00022692"/>
    </source>
</evidence>
<dbReference type="AlphaFoldDB" id="Q4RLI8"/>
<reference evidence="9" key="2">
    <citation type="submission" date="2004-02" db="EMBL/GenBank/DDBJ databases">
        <authorList>
            <consortium name="Genoscope"/>
            <consortium name="Whitehead Institute Centre for Genome Research"/>
        </authorList>
    </citation>
    <scope>NUCLEOTIDE SEQUENCE</scope>
</reference>
<accession>Q4RLI8</accession>
<keyword evidence="7" id="KW-0325">Glycoprotein</keyword>
<evidence type="ECO:0000256" key="8">
    <source>
        <dbReference type="SAM" id="Phobius"/>
    </source>
</evidence>
<comment type="caution">
    <text evidence="9">The sequence shown here is derived from an EMBL/GenBank/DDBJ whole genome shotgun (WGS) entry which is preliminary data.</text>
</comment>
<dbReference type="GO" id="GO:0050901">
    <property type="term" value="P:leukocyte tethering or rolling"/>
    <property type="evidence" value="ECO:0007669"/>
    <property type="project" value="TreeGrafter"/>
</dbReference>
<keyword evidence="2 8" id="KW-0812">Transmembrane</keyword>
<dbReference type="PANTHER" id="PTHR15594:SF1">
    <property type="entry name" value="PODOCALYXIN-LIKE PROTEIN 2"/>
    <property type="match status" value="1"/>
</dbReference>
<gene>
    <name evidence="9" type="ORF">GSTENG00032471001</name>
</gene>
<dbReference type="InterPro" id="IPR042397">
    <property type="entry name" value="PODXL2"/>
</dbReference>
<feature type="non-terminal residue" evidence="9">
    <location>
        <position position="196"/>
    </location>
</feature>
<protein>
    <submittedName>
        <fullName evidence="9">(spotted green pufferfish) hypothetical protein</fullName>
    </submittedName>
</protein>
<dbReference type="InterPro" id="IPR013836">
    <property type="entry name" value="CD34/Podocalyxin"/>
</dbReference>
<sequence>QVMCLAWTDLAERGYVVLDLTQNMNCEEFRVDQGARLLRIMDQVFARRMKSPEGSWILYLSKPTHQQPQLLMNVASDRGVIKTNDVLTMLGEIRKLLPEVGIQNYSAAVSCFFPPSQKRSDYSKLFVVLVVIGSICTIIITSGFVYICWKRRLPATKTSFHADELRFVENGCHDNPTLDVATDSQHEMRKKPDSNG</sequence>
<keyword evidence="3" id="KW-0732">Signal</keyword>
<dbReference type="OrthoDB" id="6352820at2759"/>
<keyword evidence="4" id="KW-0130">Cell adhesion</keyword>
<dbReference type="Pfam" id="PF06365">
    <property type="entry name" value="CD34_antigen"/>
    <property type="match status" value="1"/>
</dbReference>
<evidence type="ECO:0000256" key="6">
    <source>
        <dbReference type="ARBA" id="ARBA00023136"/>
    </source>
</evidence>
<evidence type="ECO:0000256" key="7">
    <source>
        <dbReference type="ARBA" id="ARBA00023180"/>
    </source>
</evidence>
<feature type="non-terminal residue" evidence="9">
    <location>
        <position position="1"/>
    </location>
</feature>
<keyword evidence="6 8" id="KW-0472">Membrane</keyword>
<name>Q4RLI8_TETNG</name>
<dbReference type="PANTHER" id="PTHR15594">
    <property type="entry name" value="PODOCALYXIN-LIKE PROTEIN 2"/>
    <property type="match status" value="1"/>
</dbReference>
<evidence type="ECO:0000256" key="3">
    <source>
        <dbReference type="ARBA" id="ARBA00022729"/>
    </source>
</evidence>
<proteinExistence type="predicted"/>
<evidence type="ECO:0000256" key="1">
    <source>
        <dbReference type="ARBA" id="ARBA00004479"/>
    </source>
</evidence>
<evidence type="ECO:0000256" key="4">
    <source>
        <dbReference type="ARBA" id="ARBA00022889"/>
    </source>
</evidence>
<dbReference type="EMBL" id="CAAE01015020">
    <property type="protein sequence ID" value="CAG10744.1"/>
    <property type="molecule type" value="Genomic_DNA"/>
</dbReference>
<comment type="subcellular location">
    <subcellularLocation>
        <location evidence="1">Membrane</location>
        <topology evidence="1">Single-pass type I membrane protein</topology>
    </subcellularLocation>
</comment>
<evidence type="ECO:0000256" key="5">
    <source>
        <dbReference type="ARBA" id="ARBA00022989"/>
    </source>
</evidence>
<evidence type="ECO:0000313" key="9">
    <source>
        <dbReference type="EMBL" id="CAG10744.1"/>
    </source>
</evidence>